<keyword evidence="1" id="KW-1133">Transmembrane helix</keyword>
<accession>A0A6N2ADP0</accession>
<evidence type="ECO:0000313" key="2">
    <source>
        <dbReference type="EMBL" id="TMW80457.1"/>
    </source>
</evidence>
<dbReference type="EMBL" id="RXGB01056599">
    <property type="protein sequence ID" value="TMW80457.1"/>
    <property type="molecule type" value="Genomic_DNA"/>
</dbReference>
<gene>
    <name evidence="2" type="ORF">EJD97_019854</name>
</gene>
<dbReference type="AlphaFoldDB" id="A0A6N2ADP0"/>
<sequence>LKVEVVMEEAVILEDVVVEVMVVTKTAGVTGKLETLQHNMVGATGRQAIGPIVTLSPGGLKRRHRMLLSQVIFWFVVAWLLYYLILAPYFHMYLPHLLLV</sequence>
<feature type="transmembrane region" description="Helical" evidence="1">
    <location>
        <begin position="71"/>
        <end position="90"/>
    </location>
</feature>
<feature type="non-terminal residue" evidence="2">
    <location>
        <position position="1"/>
    </location>
</feature>
<organism evidence="2">
    <name type="scientific">Solanum chilense</name>
    <name type="common">Tomato</name>
    <name type="synonym">Lycopersicon chilense</name>
    <dbReference type="NCBI Taxonomy" id="4083"/>
    <lineage>
        <taxon>Eukaryota</taxon>
        <taxon>Viridiplantae</taxon>
        <taxon>Streptophyta</taxon>
        <taxon>Embryophyta</taxon>
        <taxon>Tracheophyta</taxon>
        <taxon>Spermatophyta</taxon>
        <taxon>Magnoliopsida</taxon>
        <taxon>eudicotyledons</taxon>
        <taxon>Gunneridae</taxon>
        <taxon>Pentapetalae</taxon>
        <taxon>asterids</taxon>
        <taxon>lamiids</taxon>
        <taxon>Solanales</taxon>
        <taxon>Solanaceae</taxon>
        <taxon>Solanoideae</taxon>
        <taxon>Solaneae</taxon>
        <taxon>Solanum</taxon>
        <taxon>Solanum subgen. Lycopersicon</taxon>
    </lineage>
</organism>
<comment type="caution">
    <text evidence="2">The sequence shown here is derived from an EMBL/GenBank/DDBJ whole genome shotgun (WGS) entry which is preliminary data.</text>
</comment>
<reference evidence="2" key="1">
    <citation type="submission" date="2019-05" db="EMBL/GenBank/DDBJ databases">
        <title>The de novo reference genome and transcriptome assemblies of the wild tomato species Solanum chilense.</title>
        <authorList>
            <person name="Stam R."/>
            <person name="Nosenko T."/>
            <person name="Hoerger A.C."/>
            <person name="Stephan W."/>
            <person name="Seidel M.A."/>
            <person name="Kuhn J.M.M."/>
            <person name="Haberer G."/>
            <person name="Tellier A."/>
        </authorList>
    </citation>
    <scope>NUCLEOTIDE SEQUENCE</scope>
    <source>
        <tissue evidence="2">Mature leaves</tissue>
    </source>
</reference>
<evidence type="ECO:0000256" key="1">
    <source>
        <dbReference type="SAM" id="Phobius"/>
    </source>
</evidence>
<proteinExistence type="predicted"/>
<keyword evidence="1" id="KW-0812">Transmembrane</keyword>
<keyword evidence="1" id="KW-0472">Membrane</keyword>
<name>A0A6N2ADP0_SOLCI</name>
<protein>
    <submittedName>
        <fullName evidence="2">Uncharacterized protein</fullName>
    </submittedName>
</protein>
<feature type="non-terminal residue" evidence="2">
    <location>
        <position position="100"/>
    </location>
</feature>